<feature type="region of interest" description="Disordered" evidence="1">
    <location>
        <begin position="1"/>
        <end position="58"/>
    </location>
</feature>
<evidence type="ECO:0000256" key="1">
    <source>
        <dbReference type="SAM" id="MobiDB-lite"/>
    </source>
</evidence>
<gene>
    <name evidence="2" type="ORF">GGX14DRAFT_564246</name>
</gene>
<feature type="region of interest" description="Disordered" evidence="1">
    <location>
        <begin position="192"/>
        <end position="212"/>
    </location>
</feature>
<reference evidence="2" key="1">
    <citation type="submission" date="2023-03" db="EMBL/GenBank/DDBJ databases">
        <title>Massive genome expansion in bonnet fungi (Mycena s.s.) driven by repeated elements and novel gene families across ecological guilds.</title>
        <authorList>
            <consortium name="Lawrence Berkeley National Laboratory"/>
            <person name="Harder C.B."/>
            <person name="Miyauchi S."/>
            <person name="Viragh M."/>
            <person name="Kuo A."/>
            <person name="Thoen E."/>
            <person name="Andreopoulos B."/>
            <person name="Lu D."/>
            <person name="Skrede I."/>
            <person name="Drula E."/>
            <person name="Henrissat B."/>
            <person name="Morin E."/>
            <person name="Kohler A."/>
            <person name="Barry K."/>
            <person name="LaButti K."/>
            <person name="Morin E."/>
            <person name="Salamov A."/>
            <person name="Lipzen A."/>
            <person name="Mereny Z."/>
            <person name="Hegedus B."/>
            <person name="Baldrian P."/>
            <person name="Stursova M."/>
            <person name="Weitz H."/>
            <person name="Taylor A."/>
            <person name="Grigoriev I.V."/>
            <person name="Nagy L.G."/>
            <person name="Martin F."/>
            <person name="Kauserud H."/>
        </authorList>
    </citation>
    <scope>NUCLEOTIDE SEQUENCE</scope>
    <source>
        <strain evidence="2">9144</strain>
    </source>
</reference>
<protein>
    <submittedName>
        <fullName evidence="2">Uncharacterized protein</fullName>
    </submittedName>
</protein>
<sequence>MADAQENVVPPPPHIALAGFTSASPSQRSPRRPLTSPRALKHPAPTSTPSPRLQRIRNTARDTCTHGDTWWRGDRSYCCCSPFSTDTRCHLARLRPPLRRRFIRFPPPIAHDPPRSKTQNRQSRRHRTSPALCPLYDQVACCPPPAAREIAAGKQRDVADPELSTLPEYGRVEASVSWSILKARVPGQIDTQPKVATSPMTQSLGSPPPPEQERTSCTAACKLFKTSSIGHYPGDYDTTECAPRRSAAFLLYHPPRTRVTAMPIALPTLHSTVFPPRHPPTAKIPLAFF</sequence>
<dbReference type="Proteomes" id="UP001219525">
    <property type="component" value="Unassembled WGS sequence"/>
</dbReference>
<organism evidence="2 3">
    <name type="scientific">Mycena pura</name>
    <dbReference type="NCBI Taxonomy" id="153505"/>
    <lineage>
        <taxon>Eukaryota</taxon>
        <taxon>Fungi</taxon>
        <taxon>Dikarya</taxon>
        <taxon>Basidiomycota</taxon>
        <taxon>Agaricomycotina</taxon>
        <taxon>Agaricomycetes</taxon>
        <taxon>Agaricomycetidae</taxon>
        <taxon>Agaricales</taxon>
        <taxon>Marasmiineae</taxon>
        <taxon>Mycenaceae</taxon>
        <taxon>Mycena</taxon>
    </lineage>
</organism>
<evidence type="ECO:0000313" key="3">
    <source>
        <dbReference type="Proteomes" id="UP001219525"/>
    </source>
</evidence>
<dbReference type="EMBL" id="JARJCW010000023">
    <property type="protein sequence ID" value="KAJ7212488.1"/>
    <property type="molecule type" value="Genomic_DNA"/>
</dbReference>
<dbReference type="AlphaFoldDB" id="A0AAD6VKH6"/>
<feature type="compositionally biased region" description="Low complexity" evidence="1">
    <location>
        <begin position="21"/>
        <end position="38"/>
    </location>
</feature>
<feature type="compositionally biased region" description="Polar residues" evidence="1">
    <location>
        <begin position="192"/>
        <end position="205"/>
    </location>
</feature>
<name>A0AAD6VKH6_9AGAR</name>
<evidence type="ECO:0000313" key="2">
    <source>
        <dbReference type="EMBL" id="KAJ7212488.1"/>
    </source>
</evidence>
<accession>A0AAD6VKH6</accession>
<comment type="caution">
    <text evidence="2">The sequence shown here is derived from an EMBL/GenBank/DDBJ whole genome shotgun (WGS) entry which is preliminary data.</text>
</comment>
<proteinExistence type="predicted"/>
<feature type="region of interest" description="Disordered" evidence="1">
    <location>
        <begin position="104"/>
        <end position="129"/>
    </location>
</feature>
<keyword evidence="3" id="KW-1185">Reference proteome</keyword>